<evidence type="ECO:0000256" key="7">
    <source>
        <dbReference type="ARBA" id="ARBA00023136"/>
    </source>
</evidence>
<dbReference type="GO" id="GO:0016020">
    <property type="term" value="C:membrane"/>
    <property type="evidence" value="ECO:0007669"/>
    <property type="project" value="UniProtKB-SubCell"/>
</dbReference>
<evidence type="ECO:0000256" key="3">
    <source>
        <dbReference type="ARBA" id="ARBA00022692"/>
    </source>
</evidence>
<dbReference type="GO" id="GO:0015031">
    <property type="term" value="P:protein transport"/>
    <property type="evidence" value="ECO:0007669"/>
    <property type="project" value="UniProtKB-KW"/>
</dbReference>
<evidence type="ECO:0000256" key="1">
    <source>
        <dbReference type="ARBA" id="ARBA00004167"/>
    </source>
</evidence>
<dbReference type="PANTHER" id="PTHR33162:SF3">
    <property type="entry name" value="SEC-INDEPENDENT PROTEIN TRANSLOCASE PROTEIN TATB, CHLOROPLASTIC"/>
    <property type="match status" value="1"/>
</dbReference>
<gene>
    <name evidence="8" type="ORF">R1sor_000035</name>
</gene>
<dbReference type="Proteomes" id="UP001633002">
    <property type="component" value="Unassembled WGS sequence"/>
</dbReference>
<dbReference type="Gene3D" id="1.20.5.3310">
    <property type="match status" value="1"/>
</dbReference>
<reference evidence="8 9" key="1">
    <citation type="submission" date="2024-09" db="EMBL/GenBank/DDBJ databases">
        <title>Chromosome-scale assembly of Riccia sorocarpa.</title>
        <authorList>
            <person name="Paukszto L."/>
        </authorList>
    </citation>
    <scope>NUCLEOTIDE SEQUENCE [LARGE SCALE GENOMIC DNA]</scope>
    <source>
        <strain evidence="8">LP-2024</strain>
        <tissue evidence="8">Aerial parts of the thallus</tissue>
    </source>
</reference>
<keyword evidence="3" id="KW-0812">Transmembrane</keyword>
<organism evidence="8 9">
    <name type="scientific">Riccia sorocarpa</name>
    <dbReference type="NCBI Taxonomy" id="122646"/>
    <lineage>
        <taxon>Eukaryota</taxon>
        <taxon>Viridiplantae</taxon>
        <taxon>Streptophyta</taxon>
        <taxon>Embryophyta</taxon>
        <taxon>Marchantiophyta</taxon>
        <taxon>Marchantiopsida</taxon>
        <taxon>Marchantiidae</taxon>
        <taxon>Marchantiales</taxon>
        <taxon>Ricciaceae</taxon>
        <taxon>Riccia</taxon>
    </lineage>
</organism>
<evidence type="ECO:0000256" key="2">
    <source>
        <dbReference type="ARBA" id="ARBA00022448"/>
    </source>
</evidence>
<comment type="subcellular location">
    <subcellularLocation>
        <location evidence="1">Membrane</location>
        <topology evidence="1">Single-pass membrane protein</topology>
    </subcellularLocation>
</comment>
<protein>
    <recommendedName>
        <fullName evidence="10">Sec-independent protein translocase protein TATB, chloroplastic</fullName>
    </recommendedName>
</protein>
<evidence type="ECO:0000256" key="6">
    <source>
        <dbReference type="ARBA" id="ARBA00023010"/>
    </source>
</evidence>
<keyword evidence="2" id="KW-0813">Transport</keyword>
<keyword evidence="9" id="KW-1185">Reference proteome</keyword>
<evidence type="ECO:0000313" key="9">
    <source>
        <dbReference type="Proteomes" id="UP001633002"/>
    </source>
</evidence>
<dbReference type="AlphaFoldDB" id="A0ABD3GSS7"/>
<name>A0ABD3GSS7_9MARC</name>
<evidence type="ECO:0000256" key="4">
    <source>
        <dbReference type="ARBA" id="ARBA00022927"/>
    </source>
</evidence>
<keyword evidence="7" id="KW-0472">Membrane</keyword>
<evidence type="ECO:0000256" key="5">
    <source>
        <dbReference type="ARBA" id="ARBA00022989"/>
    </source>
</evidence>
<keyword evidence="4" id="KW-0653">Protein transport</keyword>
<proteinExistence type="predicted"/>
<sequence>MPFRSELFTIPGTARVGRCRLRRPGHSVTTQSALPLEITGSNLSRRQLLSSKGIVGRVQAPWLGVGAPEALVIAVVALLVFGPKGLAEVARTLGRSLKAFQPTIQELQVFVDMEGDRGDRGKRKRVDKEEEEITEFSVLMQKILELKVKPYIKWFCLGESTAFGLLLQLIGIDLPTDKVKDVRECLFRVYERLHGQTEEERLMAGSSLQFWGAVDQ</sequence>
<comment type="caution">
    <text evidence="8">The sequence shown here is derived from an EMBL/GenBank/DDBJ whole genome shotgun (WGS) entry which is preliminary data.</text>
</comment>
<dbReference type="PANTHER" id="PTHR33162">
    <property type="entry name" value="SEC-INDEPENDENT PROTEIN TRANSLOCASE PROTEIN TATA, CHLOROPLASTIC"/>
    <property type="match status" value="1"/>
</dbReference>
<keyword evidence="6" id="KW-0811">Translocation</keyword>
<evidence type="ECO:0008006" key="10">
    <source>
        <dbReference type="Google" id="ProtNLM"/>
    </source>
</evidence>
<keyword evidence="5" id="KW-1133">Transmembrane helix</keyword>
<dbReference type="EMBL" id="JBJQOH010000006">
    <property type="protein sequence ID" value="KAL3682013.1"/>
    <property type="molecule type" value="Genomic_DNA"/>
</dbReference>
<dbReference type="Pfam" id="PF02416">
    <property type="entry name" value="TatA_B_E"/>
    <property type="match status" value="1"/>
</dbReference>
<evidence type="ECO:0000313" key="8">
    <source>
        <dbReference type="EMBL" id="KAL3682013.1"/>
    </source>
</evidence>
<accession>A0ABD3GSS7</accession>
<dbReference type="InterPro" id="IPR003369">
    <property type="entry name" value="TatA/B/E"/>
</dbReference>